<dbReference type="InterPro" id="IPR016161">
    <property type="entry name" value="Ald_DH/histidinol_DH"/>
</dbReference>
<feature type="domain" description="Aldehyde dehydrogenase" evidence="1">
    <location>
        <begin position="126"/>
        <end position="173"/>
    </location>
</feature>
<evidence type="ECO:0000313" key="3">
    <source>
        <dbReference type="Proteomes" id="UP000766486"/>
    </source>
</evidence>
<dbReference type="SUPFAM" id="SSF53720">
    <property type="entry name" value="ALDH-like"/>
    <property type="match status" value="1"/>
</dbReference>
<dbReference type="InterPro" id="IPR015590">
    <property type="entry name" value="Aldehyde_DH_dom"/>
</dbReference>
<protein>
    <recommendedName>
        <fullName evidence="1">Aldehyde dehydrogenase domain-containing protein</fullName>
    </recommendedName>
</protein>
<keyword evidence="3" id="KW-1185">Reference proteome</keyword>
<accession>A0ABY6UJ94</accession>
<dbReference type="Pfam" id="PF00171">
    <property type="entry name" value="Aldedh"/>
    <property type="match status" value="1"/>
</dbReference>
<dbReference type="Gene3D" id="3.40.605.10">
    <property type="entry name" value="Aldehyde Dehydrogenase, Chain A, domain 1"/>
    <property type="match status" value="1"/>
</dbReference>
<dbReference type="Proteomes" id="UP000766486">
    <property type="component" value="Unassembled WGS sequence"/>
</dbReference>
<dbReference type="InterPro" id="IPR016162">
    <property type="entry name" value="Ald_DH_N"/>
</dbReference>
<evidence type="ECO:0000259" key="1">
    <source>
        <dbReference type="Pfam" id="PF00171"/>
    </source>
</evidence>
<comment type="caution">
    <text evidence="2">The sequence shown here is derived from an EMBL/GenBank/DDBJ whole genome shotgun (WGS) entry which is preliminary data.</text>
</comment>
<evidence type="ECO:0000313" key="2">
    <source>
        <dbReference type="EMBL" id="VUC31315.1"/>
    </source>
</evidence>
<organism evidence="2 3">
    <name type="scientific">Bionectria ochroleuca</name>
    <name type="common">Gliocladium roseum</name>
    <dbReference type="NCBI Taxonomy" id="29856"/>
    <lineage>
        <taxon>Eukaryota</taxon>
        <taxon>Fungi</taxon>
        <taxon>Dikarya</taxon>
        <taxon>Ascomycota</taxon>
        <taxon>Pezizomycotina</taxon>
        <taxon>Sordariomycetes</taxon>
        <taxon>Hypocreomycetidae</taxon>
        <taxon>Hypocreales</taxon>
        <taxon>Bionectriaceae</taxon>
        <taxon>Clonostachys</taxon>
    </lineage>
</organism>
<reference evidence="2 3" key="1">
    <citation type="submission" date="2019-06" db="EMBL/GenBank/DDBJ databases">
        <authorList>
            <person name="Broberg M."/>
        </authorList>
    </citation>
    <scope>NUCLEOTIDE SEQUENCE [LARGE SCALE GENOMIC DNA]</scope>
</reference>
<gene>
    <name evidence="2" type="ORF">CLO192961_LOCUS304686</name>
</gene>
<name>A0ABY6UJ94_BIOOC</name>
<proteinExistence type="predicted"/>
<sequence>MDAARAVDTAQQPFRTGALRLLVDDVICSSALRGFSTAGARSLLDIWSKNEATQEWISFNLETLRELLVGIAGRIVSVEGTVPAVQNSMEALLFSKNRTELCCLLHLGKIARHGGHGKNLNVIFRNAPYILGIRAVALPIAAENTVVLKGSELSTRVMLAICSVFAEARLPAGPLT</sequence>
<dbReference type="EMBL" id="CABFNS010000831">
    <property type="protein sequence ID" value="VUC31315.1"/>
    <property type="molecule type" value="Genomic_DNA"/>
</dbReference>